<evidence type="ECO:0000313" key="10">
    <source>
        <dbReference type="Proteomes" id="UP001056291"/>
    </source>
</evidence>
<accession>A0ABY4W3H7</accession>
<evidence type="ECO:0000256" key="3">
    <source>
        <dbReference type="ARBA" id="ARBA00012288"/>
    </source>
</evidence>
<keyword evidence="4 7" id="KW-0210">Decarboxylase</keyword>
<dbReference type="HAMAP" id="MF_00218">
    <property type="entry name" value="URO_D"/>
    <property type="match status" value="1"/>
</dbReference>
<organism evidence="9 10">
    <name type="scientific">Sneathiella marina</name>
    <dbReference type="NCBI Taxonomy" id="2950108"/>
    <lineage>
        <taxon>Bacteria</taxon>
        <taxon>Pseudomonadati</taxon>
        <taxon>Pseudomonadota</taxon>
        <taxon>Alphaproteobacteria</taxon>
        <taxon>Sneathiellales</taxon>
        <taxon>Sneathiellaceae</taxon>
        <taxon>Sneathiella</taxon>
    </lineage>
</organism>
<keyword evidence="5 7" id="KW-0456">Lyase</keyword>
<evidence type="ECO:0000256" key="7">
    <source>
        <dbReference type="HAMAP-Rule" id="MF_00218"/>
    </source>
</evidence>
<name>A0ABY4W3H7_9PROT</name>
<evidence type="ECO:0000256" key="4">
    <source>
        <dbReference type="ARBA" id="ARBA00022793"/>
    </source>
</evidence>
<dbReference type="EC" id="4.1.1.37" evidence="3 7"/>
<feature type="binding site" evidence="7">
    <location>
        <position position="324"/>
    </location>
    <ligand>
        <name>substrate</name>
    </ligand>
</feature>
<dbReference type="PANTHER" id="PTHR21091:SF169">
    <property type="entry name" value="UROPORPHYRINOGEN DECARBOXYLASE"/>
    <property type="match status" value="1"/>
</dbReference>
<evidence type="ECO:0000259" key="8">
    <source>
        <dbReference type="PROSITE" id="PS00907"/>
    </source>
</evidence>
<dbReference type="InterPro" id="IPR000257">
    <property type="entry name" value="Uroporphyrinogen_deCOase"/>
</dbReference>
<dbReference type="SUPFAM" id="SSF51726">
    <property type="entry name" value="UROD/MetE-like"/>
    <property type="match status" value="1"/>
</dbReference>
<evidence type="ECO:0000256" key="1">
    <source>
        <dbReference type="ARBA" id="ARBA00004804"/>
    </source>
</evidence>
<comment type="function">
    <text evidence="7">Catalyzes the decarboxylation of four acetate groups of uroporphyrinogen-III to yield coproporphyrinogen-III.</text>
</comment>
<feature type="site" description="Transition state stabilizer" evidence="7">
    <location>
        <position position="77"/>
    </location>
</feature>
<dbReference type="CDD" id="cd00717">
    <property type="entry name" value="URO-D"/>
    <property type="match status" value="1"/>
</dbReference>
<gene>
    <name evidence="7 9" type="primary">hemE</name>
    <name evidence="9" type="ORF">NBZ79_00195</name>
</gene>
<feature type="binding site" evidence="7">
    <location>
        <position position="77"/>
    </location>
    <ligand>
        <name>substrate</name>
    </ligand>
</feature>
<comment type="similarity">
    <text evidence="2 7">Belongs to the uroporphyrinogen decarboxylase family.</text>
</comment>
<sequence length="348" mass="38133">MTTTPAKLMLRALSGEITERPPFWLMRQAGRYLPEYRATRAQAGNFLDLCYNPRLAEEVTLQPLRRYGMDAAILFADILLIPDALGQPLDYLEGEGPVLDPVRSAGELSKLNPENIHKTLEPVYETVSRLSSSIPSDCTLIGFAGAPWTVATYMVEGRGSKDYVNIKKWMYGDPAGFSALMDILVEATIAYLLKQVEAGAEVVQIFDTWAGVLPDDEFRKWVLGPTKRIVEGLRHHHPDLPVIGFPKGVGGNIIDFVEETGVTAVSLDTGTPLDWAARNVQTRVPVQGNLDPILLVQGGAAMENRIAEIINRLKSAPFIFNLGHGIIPQTPPEHVGALSQLIRDGSPS</sequence>
<dbReference type="Pfam" id="PF01208">
    <property type="entry name" value="URO-D"/>
    <property type="match status" value="1"/>
</dbReference>
<evidence type="ECO:0000256" key="6">
    <source>
        <dbReference type="ARBA" id="ARBA00023244"/>
    </source>
</evidence>
<dbReference type="InterPro" id="IPR006361">
    <property type="entry name" value="Uroporphyrinogen_deCO2ase_HemE"/>
</dbReference>
<comment type="subunit">
    <text evidence="7">Homodimer.</text>
</comment>
<dbReference type="GO" id="GO:0004853">
    <property type="term" value="F:uroporphyrinogen decarboxylase activity"/>
    <property type="evidence" value="ECO:0007669"/>
    <property type="project" value="UniProtKB-EC"/>
</dbReference>
<dbReference type="EMBL" id="CP098747">
    <property type="protein sequence ID" value="USG61394.1"/>
    <property type="molecule type" value="Genomic_DNA"/>
</dbReference>
<proteinExistence type="inferred from homology"/>
<keyword evidence="10" id="KW-1185">Reference proteome</keyword>
<reference evidence="9" key="1">
    <citation type="submission" date="2022-06" db="EMBL/GenBank/DDBJ databases">
        <title>Sneathiella actinostolidae sp. nov., isolated from a sea anemonein the Western Pacific Ocean.</title>
        <authorList>
            <person name="Wei M.J."/>
        </authorList>
    </citation>
    <scope>NUCLEOTIDE SEQUENCE</scope>
    <source>
        <strain evidence="9">PHK-P5</strain>
    </source>
</reference>
<dbReference type="RefSeq" id="WP_251934396.1">
    <property type="nucleotide sequence ID" value="NZ_CP098747.1"/>
</dbReference>
<comment type="catalytic activity">
    <reaction evidence="7">
        <text>uroporphyrinogen III + 4 H(+) = coproporphyrinogen III + 4 CO2</text>
        <dbReference type="Rhea" id="RHEA:19865"/>
        <dbReference type="ChEBI" id="CHEBI:15378"/>
        <dbReference type="ChEBI" id="CHEBI:16526"/>
        <dbReference type="ChEBI" id="CHEBI:57308"/>
        <dbReference type="ChEBI" id="CHEBI:57309"/>
        <dbReference type="EC" id="4.1.1.37"/>
    </reaction>
</comment>
<evidence type="ECO:0000256" key="2">
    <source>
        <dbReference type="ARBA" id="ARBA00009935"/>
    </source>
</evidence>
<feature type="binding site" evidence="7">
    <location>
        <position position="208"/>
    </location>
    <ligand>
        <name>substrate</name>
    </ligand>
</feature>
<feature type="binding site" evidence="7">
    <location>
        <begin position="27"/>
        <end position="31"/>
    </location>
    <ligand>
        <name>substrate</name>
    </ligand>
</feature>
<dbReference type="PANTHER" id="PTHR21091">
    <property type="entry name" value="METHYLTETRAHYDROFOLATE:HOMOCYSTEINE METHYLTRANSFERASE RELATED"/>
    <property type="match status" value="1"/>
</dbReference>
<comment type="pathway">
    <text evidence="1 7">Porphyrin-containing compound metabolism; protoporphyrin-IX biosynthesis; coproporphyrinogen-III from 5-aminolevulinate: step 4/4.</text>
</comment>
<comment type="subcellular location">
    <subcellularLocation>
        <location evidence="7">Cytoplasm</location>
    </subcellularLocation>
</comment>
<dbReference type="Gene3D" id="3.20.20.210">
    <property type="match status" value="1"/>
</dbReference>
<keyword evidence="6 7" id="KW-0627">Porphyrin biosynthesis</keyword>
<dbReference type="InterPro" id="IPR038071">
    <property type="entry name" value="UROD/MetE-like_sf"/>
</dbReference>
<evidence type="ECO:0000313" key="9">
    <source>
        <dbReference type="EMBL" id="USG61394.1"/>
    </source>
</evidence>
<dbReference type="NCBIfam" id="TIGR01464">
    <property type="entry name" value="hemE"/>
    <property type="match status" value="1"/>
</dbReference>
<evidence type="ECO:0000256" key="5">
    <source>
        <dbReference type="ARBA" id="ARBA00023239"/>
    </source>
</evidence>
<dbReference type="Proteomes" id="UP001056291">
    <property type="component" value="Chromosome"/>
</dbReference>
<dbReference type="PROSITE" id="PS00907">
    <property type="entry name" value="UROD_2"/>
    <property type="match status" value="1"/>
</dbReference>
<feature type="domain" description="Uroporphyrinogen decarboxylase (URO-D)" evidence="8">
    <location>
        <begin position="141"/>
        <end position="157"/>
    </location>
</feature>
<comment type="caution">
    <text evidence="7">Lacks conserved residue(s) required for the propagation of feature annotation.</text>
</comment>
<keyword evidence="7" id="KW-0963">Cytoplasm</keyword>
<protein>
    <recommendedName>
        <fullName evidence="3 7">Uroporphyrinogen decarboxylase</fullName>
        <shortName evidence="7">UPD</shortName>
        <shortName evidence="7">URO-D</shortName>
        <ecNumber evidence="3 7">4.1.1.37</ecNumber>
    </recommendedName>
</protein>
<feature type="binding site" evidence="7">
    <location>
        <position position="153"/>
    </location>
    <ligand>
        <name>substrate</name>
    </ligand>
</feature>